<sequence length="383" mass="43644">MIFLLILLFTVLAVWLVLTIDVWRGVSKLSSIQDFSHTNQGPLLSVIVPARNEEETITDSILSQLKQNYHQIEWIVVNDRSTDGTPEKLEALAKLDKRISVLHIDSLEQGWLGKNQALYKGYQMAKGDLILFTDADVIFKDPTISSRAVSFLQSQQLDHVTLAPYIRSGSFWLKSFVAFFLFGFSFYKRPWKANDPSSKTGMGIGAFNLITRTAYEEIGTHEAIKHMPDDDLQLGVQIKKHHKRQFFLTALQSLEVEWYRSLKEAFNGLEKNTFAGLHYSLLLVGFAMFGVFCSTVLPFITIFSASPPIRIVSMLIILFIGITYFKVIKQMTNESPLLFLALPVTALLFIYSIGRATFLTFKRGGIEWRGTVYSYKELKQKRK</sequence>
<dbReference type="InterPro" id="IPR029044">
    <property type="entry name" value="Nucleotide-diphossugar_trans"/>
</dbReference>
<dbReference type="PANTHER" id="PTHR43646:SF2">
    <property type="entry name" value="GLYCOSYLTRANSFERASE 2-LIKE DOMAIN-CONTAINING PROTEIN"/>
    <property type="match status" value="1"/>
</dbReference>
<evidence type="ECO:0000259" key="12">
    <source>
        <dbReference type="Pfam" id="PF00535"/>
    </source>
</evidence>
<keyword evidence="2" id="KW-1003">Cell membrane</keyword>
<keyword evidence="11" id="KW-1133">Transmembrane helix</keyword>
<feature type="domain" description="Glycosyltransferase 2-like" evidence="12">
    <location>
        <begin position="45"/>
        <end position="218"/>
    </location>
</feature>
<keyword evidence="11" id="KW-0812">Transmembrane</keyword>
<protein>
    <recommendedName>
        <fullName evidence="10">4,4'-diaponeurosporenoate glycosyltransferase</fullName>
    </recommendedName>
</protein>
<dbReference type="Gene3D" id="3.90.550.10">
    <property type="entry name" value="Spore Coat Polysaccharide Biosynthesis Protein SpsA, Chain A"/>
    <property type="match status" value="1"/>
</dbReference>
<feature type="transmembrane region" description="Helical" evidence="11">
    <location>
        <begin position="337"/>
        <end position="354"/>
    </location>
</feature>
<evidence type="ECO:0000313" key="14">
    <source>
        <dbReference type="Proteomes" id="UP000324269"/>
    </source>
</evidence>
<evidence type="ECO:0000313" key="13">
    <source>
        <dbReference type="EMBL" id="TYS86679.1"/>
    </source>
</evidence>
<comment type="pathway">
    <text evidence="8">Carotenoid biosynthesis; staphyloxanthin biosynthesis; staphyloxanthin from farnesyl diphosphate: step 4/5.</text>
</comment>
<dbReference type="GO" id="GO:0016757">
    <property type="term" value="F:glycosyltransferase activity"/>
    <property type="evidence" value="ECO:0007669"/>
    <property type="project" value="UniProtKB-KW"/>
</dbReference>
<feature type="transmembrane region" description="Helical" evidence="11">
    <location>
        <begin position="309"/>
        <end position="325"/>
    </location>
</feature>
<proteinExistence type="inferred from homology"/>
<organism evidence="13 14">
    <name type="scientific">Rossellomorea aquimaris</name>
    <dbReference type="NCBI Taxonomy" id="189382"/>
    <lineage>
        <taxon>Bacteria</taxon>
        <taxon>Bacillati</taxon>
        <taxon>Bacillota</taxon>
        <taxon>Bacilli</taxon>
        <taxon>Bacillales</taxon>
        <taxon>Bacillaceae</taxon>
        <taxon>Rossellomorea</taxon>
    </lineage>
</organism>
<evidence type="ECO:0000256" key="9">
    <source>
        <dbReference type="ARBA" id="ARBA00038120"/>
    </source>
</evidence>
<dbReference type="CDD" id="cd06423">
    <property type="entry name" value="CESA_like"/>
    <property type="match status" value="1"/>
</dbReference>
<evidence type="ECO:0000256" key="4">
    <source>
        <dbReference type="ARBA" id="ARBA00022679"/>
    </source>
</evidence>
<evidence type="ECO:0000256" key="7">
    <source>
        <dbReference type="ARBA" id="ARBA00037281"/>
    </source>
</evidence>
<evidence type="ECO:0000256" key="10">
    <source>
        <dbReference type="ARBA" id="ARBA00040345"/>
    </source>
</evidence>
<evidence type="ECO:0000256" key="2">
    <source>
        <dbReference type="ARBA" id="ARBA00022475"/>
    </source>
</evidence>
<dbReference type="SUPFAM" id="SSF53448">
    <property type="entry name" value="Nucleotide-diphospho-sugar transferases"/>
    <property type="match status" value="1"/>
</dbReference>
<keyword evidence="5" id="KW-0125">Carotenoid biosynthesis</keyword>
<dbReference type="RefSeq" id="WP_148969538.1">
    <property type="nucleotide sequence ID" value="NZ_CANLNA010000007.1"/>
</dbReference>
<evidence type="ECO:0000256" key="3">
    <source>
        <dbReference type="ARBA" id="ARBA00022676"/>
    </source>
</evidence>
<feature type="transmembrane region" description="Helical" evidence="11">
    <location>
        <begin position="171"/>
        <end position="187"/>
    </location>
</feature>
<gene>
    <name evidence="13" type="ORF">FZC85_06670</name>
</gene>
<dbReference type="EMBL" id="VTEZ01000002">
    <property type="protein sequence ID" value="TYS86679.1"/>
    <property type="molecule type" value="Genomic_DNA"/>
</dbReference>
<dbReference type="PANTHER" id="PTHR43646">
    <property type="entry name" value="GLYCOSYLTRANSFERASE"/>
    <property type="match status" value="1"/>
</dbReference>
<keyword evidence="6 11" id="KW-0472">Membrane</keyword>
<evidence type="ECO:0000256" key="5">
    <source>
        <dbReference type="ARBA" id="ARBA00022746"/>
    </source>
</evidence>
<dbReference type="GO" id="GO:0016117">
    <property type="term" value="P:carotenoid biosynthetic process"/>
    <property type="evidence" value="ECO:0007669"/>
    <property type="project" value="UniProtKB-KW"/>
</dbReference>
<dbReference type="GO" id="GO:0005886">
    <property type="term" value="C:plasma membrane"/>
    <property type="evidence" value="ECO:0007669"/>
    <property type="project" value="UniProtKB-SubCell"/>
</dbReference>
<feature type="transmembrane region" description="Helical" evidence="11">
    <location>
        <begin position="281"/>
        <end position="303"/>
    </location>
</feature>
<dbReference type="Proteomes" id="UP000324269">
    <property type="component" value="Unassembled WGS sequence"/>
</dbReference>
<dbReference type="InterPro" id="IPR001173">
    <property type="entry name" value="Glyco_trans_2-like"/>
</dbReference>
<keyword evidence="4 13" id="KW-0808">Transferase</keyword>
<comment type="subcellular location">
    <subcellularLocation>
        <location evidence="1">Cell membrane</location>
    </subcellularLocation>
</comment>
<dbReference type="AlphaFoldDB" id="A0A5D4TRM8"/>
<evidence type="ECO:0000256" key="8">
    <source>
        <dbReference type="ARBA" id="ARBA00037904"/>
    </source>
</evidence>
<name>A0A5D4TRM8_9BACI</name>
<comment type="function">
    <text evidence="7">Catalyzes the glycosylation of 4,4'-diaponeurosporenoate, i.e. the esterification of glucose at the C1'' position with the carboxyl group of 4,4'-diaponeurosporenic acid, to form glycosyl-4,4'-diaponeurosporenoate. This is a step in the biosynthesis of staphyloxanthin, an orange pigment present in most staphylococci strains.</text>
</comment>
<comment type="caution">
    <text evidence="13">The sequence shown here is derived from an EMBL/GenBank/DDBJ whole genome shotgun (WGS) entry which is preliminary data.</text>
</comment>
<reference evidence="13 14" key="1">
    <citation type="submission" date="2019-08" db="EMBL/GenBank/DDBJ databases">
        <title>Bacillus genomes from the desert of Cuatro Cienegas, Coahuila.</title>
        <authorList>
            <person name="Olmedo-Alvarez G."/>
        </authorList>
    </citation>
    <scope>NUCLEOTIDE SEQUENCE [LARGE SCALE GENOMIC DNA]</scope>
    <source>
        <strain evidence="13 14">CH87b_3T</strain>
    </source>
</reference>
<evidence type="ECO:0000256" key="1">
    <source>
        <dbReference type="ARBA" id="ARBA00004236"/>
    </source>
</evidence>
<accession>A0A5D4TRM8</accession>
<evidence type="ECO:0000256" key="11">
    <source>
        <dbReference type="SAM" id="Phobius"/>
    </source>
</evidence>
<keyword evidence="3" id="KW-0328">Glycosyltransferase</keyword>
<comment type="similarity">
    <text evidence="9">Belongs to the glycosyltransferase 2 family. CrtQ subfamily.</text>
</comment>
<evidence type="ECO:0000256" key="6">
    <source>
        <dbReference type="ARBA" id="ARBA00023136"/>
    </source>
</evidence>
<dbReference type="OrthoDB" id="9800276at2"/>
<dbReference type="Pfam" id="PF00535">
    <property type="entry name" value="Glycos_transf_2"/>
    <property type="match status" value="1"/>
</dbReference>